<feature type="domain" description="BTB" evidence="1">
    <location>
        <begin position="23"/>
        <end position="96"/>
    </location>
</feature>
<dbReference type="Gene3D" id="1.25.40.420">
    <property type="match status" value="1"/>
</dbReference>
<feature type="domain" description="TLDc" evidence="2">
    <location>
        <begin position="295"/>
        <end position="465"/>
    </location>
</feature>
<dbReference type="Gene3D" id="3.30.710.10">
    <property type="entry name" value="Potassium Channel Kv1.1, Chain A"/>
    <property type="match status" value="1"/>
</dbReference>
<dbReference type="SUPFAM" id="SSF54695">
    <property type="entry name" value="POZ domain"/>
    <property type="match status" value="1"/>
</dbReference>
<dbReference type="EMBL" id="QKYT01000995">
    <property type="protein sequence ID" value="RIA80316.1"/>
    <property type="molecule type" value="Genomic_DNA"/>
</dbReference>
<gene>
    <name evidence="3" type="ORF">C1645_810494</name>
</gene>
<evidence type="ECO:0008006" key="5">
    <source>
        <dbReference type="Google" id="ProtNLM"/>
    </source>
</evidence>
<evidence type="ECO:0000259" key="1">
    <source>
        <dbReference type="PROSITE" id="PS50097"/>
    </source>
</evidence>
<sequence>MQQKLCTPVLNNFEKLFKSKKDYDVIIKSGEDDSQKEIYAHSVVLCCQSNYFDAALSDNWAEKENGKYIFKKPNISPHILENVIRYLYCGQLDLNTKNGLDVLKLLVATEELGLNTLCDYIQEFLIENQEELLQNDTVGILEFAFQHETFTKLKDHCLETICQNPDILFGTDKILSLPVHILESLLEREDLVLDEIDIWNDLITWAHAQQPTVNKDPSEWTKDDVTLMENTLLRMIHLIRFHDIPSKEYYNKVVPYENLLPKQLKSEIMKYYLASDIIQIGSLPSRSSNIKVDSVIINTQHLALFAGWIDRKNVALKKNPYKFNLIFRASRDGNTPEAFHRKCDNKGATIVVVKIKGTKRLVGGYNPLDWVQSSSYTKNTQESFIFHFNDYRDTNTGKIGRVINAANALICNNSWGPIFGNTFTKRSYDLVMNSDCKWKSTPSDYPNLHIPKKFRIKDFEVFQIVKR</sequence>
<dbReference type="PROSITE" id="PS51886">
    <property type="entry name" value="TLDC"/>
    <property type="match status" value="1"/>
</dbReference>
<dbReference type="Proteomes" id="UP000265703">
    <property type="component" value="Unassembled WGS sequence"/>
</dbReference>
<evidence type="ECO:0000313" key="4">
    <source>
        <dbReference type="Proteomes" id="UP000265703"/>
    </source>
</evidence>
<protein>
    <recommendedName>
        <fullName evidence="5">BTB/POZ domain-containing protein</fullName>
    </recommendedName>
</protein>
<dbReference type="SMART" id="SM00875">
    <property type="entry name" value="BACK"/>
    <property type="match status" value="1"/>
</dbReference>
<evidence type="ECO:0000313" key="3">
    <source>
        <dbReference type="EMBL" id="RIA80316.1"/>
    </source>
</evidence>
<dbReference type="Pfam" id="PF00651">
    <property type="entry name" value="BTB"/>
    <property type="match status" value="1"/>
</dbReference>
<dbReference type="PROSITE" id="PS50097">
    <property type="entry name" value="BTB"/>
    <property type="match status" value="1"/>
</dbReference>
<accession>A0A397S6I5</accession>
<comment type="caution">
    <text evidence="3">The sequence shown here is derived from an EMBL/GenBank/DDBJ whole genome shotgun (WGS) entry which is preliminary data.</text>
</comment>
<dbReference type="AlphaFoldDB" id="A0A397S6I5"/>
<dbReference type="PANTHER" id="PTHR24410:SF23">
    <property type="entry name" value="BTB DOMAIN-CONTAINING PROTEIN-RELATED"/>
    <property type="match status" value="1"/>
</dbReference>
<dbReference type="InterPro" id="IPR011705">
    <property type="entry name" value="BACK"/>
</dbReference>
<organism evidence="3 4">
    <name type="scientific">Glomus cerebriforme</name>
    <dbReference type="NCBI Taxonomy" id="658196"/>
    <lineage>
        <taxon>Eukaryota</taxon>
        <taxon>Fungi</taxon>
        <taxon>Fungi incertae sedis</taxon>
        <taxon>Mucoromycota</taxon>
        <taxon>Glomeromycotina</taxon>
        <taxon>Glomeromycetes</taxon>
        <taxon>Glomerales</taxon>
        <taxon>Glomeraceae</taxon>
        <taxon>Glomus</taxon>
    </lineage>
</organism>
<proteinExistence type="predicted"/>
<dbReference type="InterPro" id="IPR000210">
    <property type="entry name" value="BTB/POZ_dom"/>
</dbReference>
<dbReference type="SMART" id="SM00225">
    <property type="entry name" value="BTB"/>
    <property type="match status" value="1"/>
</dbReference>
<keyword evidence="4" id="KW-1185">Reference proteome</keyword>
<dbReference type="CDD" id="cd18186">
    <property type="entry name" value="BTB_POZ_ZBTB_KLHL-like"/>
    <property type="match status" value="1"/>
</dbReference>
<evidence type="ECO:0000259" key="2">
    <source>
        <dbReference type="PROSITE" id="PS51886"/>
    </source>
</evidence>
<dbReference type="InterPro" id="IPR051481">
    <property type="entry name" value="BTB-POZ/Galectin-3-binding"/>
</dbReference>
<dbReference type="OrthoDB" id="298084at2759"/>
<dbReference type="Pfam" id="PF07707">
    <property type="entry name" value="BACK"/>
    <property type="match status" value="1"/>
</dbReference>
<dbReference type="PANTHER" id="PTHR24410">
    <property type="entry name" value="HL07962P-RELATED"/>
    <property type="match status" value="1"/>
</dbReference>
<name>A0A397S6I5_9GLOM</name>
<dbReference type="Pfam" id="PF07534">
    <property type="entry name" value="TLD"/>
    <property type="match status" value="1"/>
</dbReference>
<reference evidence="3 4" key="1">
    <citation type="submission" date="2018-06" db="EMBL/GenBank/DDBJ databases">
        <title>Comparative genomics reveals the genomic features of Rhizophagus irregularis, R. cerebriforme, R. diaphanum and Gigaspora rosea, and their symbiotic lifestyle signature.</title>
        <authorList>
            <person name="Morin E."/>
            <person name="San Clemente H."/>
            <person name="Chen E.C.H."/>
            <person name="De La Providencia I."/>
            <person name="Hainaut M."/>
            <person name="Kuo A."/>
            <person name="Kohler A."/>
            <person name="Murat C."/>
            <person name="Tang N."/>
            <person name="Roy S."/>
            <person name="Loubradou J."/>
            <person name="Henrissat B."/>
            <person name="Grigoriev I.V."/>
            <person name="Corradi N."/>
            <person name="Roux C."/>
            <person name="Martin F.M."/>
        </authorList>
    </citation>
    <scope>NUCLEOTIDE SEQUENCE [LARGE SCALE GENOMIC DNA]</scope>
    <source>
        <strain evidence="3 4">DAOM 227022</strain>
    </source>
</reference>
<dbReference type="InterPro" id="IPR011333">
    <property type="entry name" value="SKP1/BTB/POZ_sf"/>
</dbReference>
<dbReference type="InterPro" id="IPR006571">
    <property type="entry name" value="TLDc_dom"/>
</dbReference>